<keyword evidence="3" id="KW-0472">Membrane</keyword>
<name>A0A814HW39_9BILA</name>
<dbReference type="InterPro" id="IPR045325">
    <property type="entry name" value="TMEM70/TMEM186/TMEM223"/>
</dbReference>
<dbReference type="EMBL" id="CAJNOK010000531">
    <property type="protein sequence ID" value="CAF0759570.1"/>
    <property type="molecule type" value="Genomic_DNA"/>
</dbReference>
<dbReference type="Proteomes" id="UP000663829">
    <property type="component" value="Unassembled WGS sequence"/>
</dbReference>
<feature type="transmembrane region" description="Helical" evidence="3">
    <location>
        <begin position="129"/>
        <end position="147"/>
    </location>
</feature>
<feature type="transmembrane region" description="Helical" evidence="3">
    <location>
        <begin position="159"/>
        <end position="181"/>
    </location>
</feature>
<dbReference type="Proteomes" id="UP000682733">
    <property type="component" value="Unassembled WGS sequence"/>
</dbReference>
<evidence type="ECO:0000256" key="2">
    <source>
        <dbReference type="SAM" id="MobiDB-lite"/>
    </source>
</evidence>
<gene>
    <name evidence="5" type="ORF">GPM918_LOCUS14456</name>
    <name evidence="4" type="ORF">OVA965_LOCUS2476</name>
    <name evidence="7" type="ORF">SRO942_LOCUS14456</name>
    <name evidence="6" type="ORF">TMI583_LOCUS2476</name>
</gene>
<feature type="region of interest" description="Disordered" evidence="2">
    <location>
        <begin position="272"/>
        <end position="297"/>
    </location>
</feature>
<dbReference type="EMBL" id="CAJOBA010000531">
    <property type="protein sequence ID" value="CAF3539237.1"/>
    <property type="molecule type" value="Genomic_DNA"/>
</dbReference>
<dbReference type="Proteomes" id="UP000677228">
    <property type="component" value="Unassembled WGS sequence"/>
</dbReference>
<dbReference type="EMBL" id="CAJNOQ010003484">
    <property type="protein sequence ID" value="CAF1014725.1"/>
    <property type="molecule type" value="Genomic_DNA"/>
</dbReference>
<protein>
    <recommendedName>
        <fullName evidence="9">Transmembrane protein 70 homolog, mitochondrial</fullName>
    </recommendedName>
</protein>
<dbReference type="EMBL" id="CAJOBC010003484">
    <property type="protein sequence ID" value="CAF3786229.1"/>
    <property type="molecule type" value="Genomic_DNA"/>
</dbReference>
<comment type="similarity">
    <text evidence="1">Belongs to the TMEM70 family.</text>
</comment>
<evidence type="ECO:0000256" key="3">
    <source>
        <dbReference type="SAM" id="Phobius"/>
    </source>
</evidence>
<evidence type="ECO:0000313" key="6">
    <source>
        <dbReference type="EMBL" id="CAF3539237.1"/>
    </source>
</evidence>
<dbReference type="GO" id="GO:0033615">
    <property type="term" value="P:mitochondrial proton-transporting ATP synthase complex assembly"/>
    <property type="evidence" value="ECO:0007669"/>
    <property type="project" value="TreeGrafter"/>
</dbReference>
<dbReference type="AlphaFoldDB" id="A0A814HW39"/>
<dbReference type="Proteomes" id="UP000681722">
    <property type="component" value="Unassembled WGS sequence"/>
</dbReference>
<evidence type="ECO:0000313" key="8">
    <source>
        <dbReference type="Proteomes" id="UP000663829"/>
    </source>
</evidence>
<dbReference type="PANTHER" id="PTHR13281">
    <property type="entry name" value="TRANSMEMBRANE PROTEIN 70, MITOCHONDRIAL"/>
    <property type="match status" value="1"/>
</dbReference>
<evidence type="ECO:0000313" key="5">
    <source>
        <dbReference type="EMBL" id="CAF1014725.1"/>
    </source>
</evidence>
<reference evidence="5" key="1">
    <citation type="submission" date="2021-02" db="EMBL/GenBank/DDBJ databases">
        <authorList>
            <person name="Nowell W R."/>
        </authorList>
    </citation>
    <scope>NUCLEOTIDE SEQUENCE</scope>
</reference>
<accession>A0A814HW39</accession>
<evidence type="ECO:0000313" key="4">
    <source>
        <dbReference type="EMBL" id="CAF0759570.1"/>
    </source>
</evidence>
<organism evidence="5 8">
    <name type="scientific">Didymodactylos carnosus</name>
    <dbReference type="NCBI Taxonomy" id="1234261"/>
    <lineage>
        <taxon>Eukaryota</taxon>
        <taxon>Metazoa</taxon>
        <taxon>Spiralia</taxon>
        <taxon>Gnathifera</taxon>
        <taxon>Rotifera</taxon>
        <taxon>Eurotatoria</taxon>
        <taxon>Bdelloidea</taxon>
        <taxon>Philodinida</taxon>
        <taxon>Philodinidae</taxon>
        <taxon>Didymodactylos</taxon>
    </lineage>
</organism>
<proteinExistence type="inferred from homology"/>
<comment type="caution">
    <text evidence="5">The sequence shown here is derived from an EMBL/GenBank/DDBJ whole genome shotgun (WGS) entry which is preliminary data.</text>
</comment>
<evidence type="ECO:0000313" key="7">
    <source>
        <dbReference type="EMBL" id="CAF3786229.1"/>
    </source>
</evidence>
<evidence type="ECO:0000256" key="1">
    <source>
        <dbReference type="ARBA" id="ARBA00005280"/>
    </source>
</evidence>
<evidence type="ECO:0008006" key="9">
    <source>
        <dbReference type="Google" id="ProtNLM"/>
    </source>
</evidence>
<dbReference type="PROSITE" id="PS51257">
    <property type="entry name" value="PROKAR_LIPOPROTEIN"/>
    <property type="match status" value="1"/>
</dbReference>
<dbReference type="Pfam" id="PF06979">
    <property type="entry name" value="TMEM70"/>
    <property type="match status" value="1"/>
</dbReference>
<keyword evidence="3" id="KW-0812">Transmembrane</keyword>
<dbReference type="PANTHER" id="PTHR13281:SF0">
    <property type="entry name" value="TRANSMEMBRANE PROTEIN 70, MITOCHONDRIAL"/>
    <property type="match status" value="1"/>
</dbReference>
<dbReference type="GO" id="GO:0031966">
    <property type="term" value="C:mitochondrial membrane"/>
    <property type="evidence" value="ECO:0007669"/>
    <property type="project" value="TreeGrafter"/>
</dbReference>
<keyword evidence="8" id="KW-1185">Reference proteome</keyword>
<dbReference type="OrthoDB" id="156886at2759"/>
<keyword evidence="3" id="KW-1133">Transmembrane helix</keyword>
<dbReference type="InterPro" id="IPR009724">
    <property type="entry name" value="TMEM70"/>
</dbReference>
<sequence>MFPKLLRPANISNLMLFSCKYRHLFLNDRLKSTIFTRLHDIRQYSAYPEPKDIPKSSSHMGRTFTEDMIDPNMIAAINKAQEKLSSTIQLLKKEKTTTTPLSSATNTNNELGELVYSGSLDRPLMIAKSLSLSSSIGGLCIYPAVFFNSDLLAADNKVIIISFSIITGLFIFITPVLMQLISKRYLIQIYYNSIKNQFTAYYKNFFLIRRKIVFTPDDVKVPPVTGIFTTCLIKQKPYFINNEDFKDKDILKKMLGYDKPFDFSPYMKAKEHENDISQEKTHIDAFDMEQNKKKNKE</sequence>